<protein>
    <submittedName>
        <fullName evidence="12">PC3-like endoprotease variant A</fullName>
    </submittedName>
</protein>
<evidence type="ECO:0000313" key="12">
    <source>
        <dbReference type="EMBL" id="GAA50294.1"/>
    </source>
</evidence>
<keyword evidence="13" id="KW-1185">Reference proteome</keyword>
<dbReference type="GO" id="GO:0000139">
    <property type="term" value="C:Golgi membrane"/>
    <property type="evidence" value="ECO:0007669"/>
    <property type="project" value="TreeGrafter"/>
</dbReference>
<dbReference type="PRINTS" id="PR00723">
    <property type="entry name" value="SUBTILISIN"/>
</dbReference>
<proteinExistence type="inferred from homology"/>
<dbReference type="SUPFAM" id="SSF49785">
    <property type="entry name" value="Galactose-binding domain-like"/>
    <property type="match status" value="1"/>
</dbReference>
<dbReference type="InterPro" id="IPR008979">
    <property type="entry name" value="Galactose-bd-like_sf"/>
</dbReference>
<feature type="active site" description="Charge relay system" evidence="7 8">
    <location>
        <position position="482"/>
    </location>
</feature>
<dbReference type="InterPro" id="IPR022398">
    <property type="entry name" value="Peptidase_S8_His-AS"/>
</dbReference>
<dbReference type="PANTHER" id="PTHR42884">
    <property type="entry name" value="PROPROTEIN CONVERTASE SUBTILISIN/KEXIN-RELATED"/>
    <property type="match status" value="1"/>
</dbReference>
<feature type="signal peptide" evidence="10">
    <location>
        <begin position="1"/>
        <end position="15"/>
    </location>
</feature>
<dbReference type="CDD" id="cd04059">
    <property type="entry name" value="Peptidases_S8_Protein_convertases_Kexins_Furin-like"/>
    <property type="match status" value="1"/>
</dbReference>
<feature type="chain" id="PRO_5012655297" evidence="10">
    <location>
        <begin position="16"/>
        <end position="804"/>
    </location>
</feature>
<evidence type="ECO:0000256" key="4">
    <source>
        <dbReference type="ARBA" id="ARBA00022801"/>
    </source>
</evidence>
<dbReference type="InterPro" id="IPR000209">
    <property type="entry name" value="Peptidase_S8/S53_dom"/>
</dbReference>
<evidence type="ECO:0000256" key="6">
    <source>
        <dbReference type="ARBA" id="ARBA00023157"/>
    </source>
</evidence>
<feature type="region of interest" description="Disordered" evidence="9">
    <location>
        <begin position="162"/>
        <end position="194"/>
    </location>
</feature>
<dbReference type="AlphaFoldDB" id="G7YBG0"/>
<dbReference type="GO" id="GO:0016485">
    <property type="term" value="P:protein processing"/>
    <property type="evidence" value="ECO:0007669"/>
    <property type="project" value="TreeGrafter"/>
</dbReference>
<accession>G7YBG0</accession>
<evidence type="ECO:0000256" key="7">
    <source>
        <dbReference type="PIRSR" id="PIRSR615500-1"/>
    </source>
</evidence>
<dbReference type="SUPFAM" id="SSF52743">
    <property type="entry name" value="Subtilisin-like"/>
    <property type="match status" value="1"/>
</dbReference>
<dbReference type="PANTHER" id="PTHR42884:SF23">
    <property type="entry name" value="FURIN-LIKE PROTEASE 2"/>
    <property type="match status" value="1"/>
</dbReference>
<name>G7YBG0_CLOSI</name>
<keyword evidence="5 8" id="KW-0720">Serine protease</keyword>
<feature type="compositionally biased region" description="Basic and acidic residues" evidence="9">
    <location>
        <begin position="162"/>
        <end position="177"/>
    </location>
</feature>
<evidence type="ECO:0000256" key="1">
    <source>
        <dbReference type="ARBA" id="ARBA00022670"/>
    </source>
</evidence>
<reference key="2">
    <citation type="submission" date="2011-10" db="EMBL/GenBank/DDBJ databases">
        <title>The genome and transcriptome sequence of Clonorchis sinensis provide insights into the carcinogenic liver fluke.</title>
        <authorList>
            <person name="Wang X."/>
            <person name="Huang Y."/>
            <person name="Chen W."/>
            <person name="Liu H."/>
            <person name="Guo L."/>
            <person name="Chen Y."/>
            <person name="Luo F."/>
            <person name="Zhou W."/>
            <person name="Sun J."/>
            <person name="Mao Q."/>
            <person name="Liang P."/>
            <person name="Zhou C."/>
            <person name="Tian Y."/>
            <person name="Men J."/>
            <person name="Lv X."/>
            <person name="Huang L."/>
            <person name="Zhou J."/>
            <person name="Hu Y."/>
            <person name="Li R."/>
            <person name="Zhang F."/>
            <person name="Lei H."/>
            <person name="Li X."/>
            <person name="Hu X."/>
            <person name="Liang C."/>
            <person name="Xu J."/>
            <person name="Wu Z."/>
            <person name="Yu X."/>
        </authorList>
    </citation>
    <scope>NUCLEOTIDE SEQUENCE</scope>
    <source>
        <strain>Henan</strain>
    </source>
</reference>
<evidence type="ECO:0000313" key="13">
    <source>
        <dbReference type="Proteomes" id="UP000008909"/>
    </source>
</evidence>
<sequence>MFGCCFILLFTAVSAEEFHYSVHSKLPAEHVHSLVKKENGQVHHYVETVDAYHVVLPVKLEPATLSKLTWLKNTILSWMNCHNFMRLHEHPQVLLIYQPTLRVTKRSLAAYTRSPQLDLSRYTLRDISRRPPRMLHPLQPVTREMGWVTFNSAEGYEIHNENRGDLRLDHQGSQRDEYDVDDYDDDDNDSGDDAKYDEAYDALARILKEAVNFNDPASVYAWQYLNDGHRGSGVVGFDMNIYPLYAKRLTGKGIRSLILDDAIDRLHWDLKDNYDGNISVNLNEPLFRADPRGSHEIMQLDDSHGTQCAGLIAAVANNGICSHGVAYQSKVGAVRMLAGPVTDILEANALSYRQDVVDIYCASWGPSDDGQTMDLPRNLTGAALAKGSQHGRRGLGSIVIYASGNGGSDDHCGADGFVSSPDIIAVAALTDEADQPFYGESCSATRIAVPVAGSSVFFTSGGNILPSTTLNNQCTMHFVGTSAAAPLAAGCFALALEVRPNISKRDLENILPWSGRVPTPADKGWQVNGAGVLHSPSAGFGLLDCTRMVHLTQMWRPVGPLCRRKVNLGEPEVAPWAEYQDAIFNDSHFHQLNATTLGSFREQLEELQTRSFARPMNTSDAVEINFDLEENSDDSCELEVVEKVAVSFQWKHMCRGMINIELTSPSGTLATILGRRRLDQFAGAVNMTVNSVTFWGEGLQGKWQVKIQSNGECNNDYVNQLKGQLGTLIFLQLEFWGSTVNDSAFERNKDLLMPFITDVSKEALQKGRGHLLTDTEVKQTFNSQRWMALKHTKQFLQESSPESP</sequence>
<dbReference type="PROSITE" id="PS51892">
    <property type="entry name" value="SUBTILASE"/>
    <property type="match status" value="1"/>
</dbReference>
<keyword evidence="1 8" id="KW-0645">Protease</keyword>
<comment type="similarity">
    <text evidence="8">Belongs to the peptidase S8 family.</text>
</comment>
<keyword evidence="4 8" id="KW-0378">Hydrolase</keyword>
<dbReference type="InterPro" id="IPR015500">
    <property type="entry name" value="Peptidase_S8_subtilisin-rel"/>
</dbReference>
<dbReference type="GO" id="GO:0004252">
    <property type="term" value="F:serine-type endopeptidase activity"/>
    <property type="evidence" value="ECO:0007669"/>
    <property type="project" value="UniProtKB-UniRule"/>
</dbReference>
<reference evidence="12" key="1">
    <citation type="journal article" date="2011" name="Genome Biol.">
        <title>The draft genome of the carcinogenic human liver fluke Clonorchis sinensis.</title>
        <authorList>
            <person name="Wang X."/>
            <person name="Chen W."/>
            <person name="Huang Y."/>
            <person name="Sun J."/>
            <person name="Men J."/>
            <person name="Liu H."/>
            <person name="Luo F."/>
            <person name="Guo L."/>
            <person name="Lv X."/>
            <person name="Deng C."/>
            <person name="Zhou C."/>
            <person name="Fan Y."/>
            <person name="Li X."/>
            <person name="Huang L."/>
            <person name="Hu Y."/>
            <person name="Liang C."/>
            <person name="Hu X."/>
            <person name="Xu J."/>
            <person name="Yu X."/>
        </authorList>
    </citation>
    <scope>NUCLEOTIDE SEQUENCE [LARGE SCALE GENOMIC DNA]</scope>
    <source>
        <strain evidence="12">Henan</strain>
    </source>
</reference>
<dbReference type="PROSITE" id="PS00138">
    <property type="entry name" value="SUBTILASE_SER"/>
    <property type="match status" value="1"/>
</dbReference>
<dbReference type="PROSITE" id="PS00137">
    <property type="entry name" value="SUBTILASE_HIS"/>
    <property type="match status" value="1"/>
</dbReference>
<dbReference type="Pfam" id="PF01483">
    <property type="entry name" value="P_proprotein"/>
    <property type="match status" value="1"/>
</dbReference>
<keyword evidence="3 10" id="KW-0732">Signal</keyword>
<dbReference type="InterPro" id="IPR036852">
    <property type="entry name" value="Peptidase_S8/S53_dom_sf"/>
</dbReference>
<evidence type="ECO:0000256" key="2">
    <source>
        <dbReference type="ARBA" id="ARBA00022685"/>
    </source>
</evidence>
<feature type="domain" description="P/Homo B" evidence="11">
    <location>
        <begin position="599"/>
        <end position="741"/>
    </location>
</feature>
<dbReference type="GO" id="GO:0005802">
    <property type="term" value="C:trans-Golgi network"/>
    <property type="evidence" value="ECO:0007669"/>
    <property type="project" value="TreeGrafter"/>
</dbReference>
<feature type="compositionally biased region" description="Acidic residues" evidence="9">
    <location>
        <begin position="178"/>
        <end position="191"/>
    </location>
</feature>
<dbReference type="InterPro" id="IPR002884">
    <property type="entry name" value="P_dom"/>
</dbReference>
<dbReference type="Gene3D" id="3.40.50.200">
    <property type="entry name" value="Peptidase S8/S53 domain"/>
    <property type="match status" value="1"/>
</dbReference>
<evidence type="ECO:0000256" key="10">
    <source>
        <dbReference type="SAM" id="SignalP"/>
    </source>
</evidence>
<evidence type="ECO:0000256" key="9">
    <source>
        <dbReference type="SAM" id="MobiDB-lite"/>
    </source>
</evidence>
<evidence type="ECO:0000256" key="3">
    <source>
        <dbReference type="ARBA" id="ARBA00022729"/>
    </source>
</evidence>
<dbReference type="InterPro" id="IPR023828">
    <property type="entry name" value="Peptidase_S8_Ser-AS"/>
</dbReference>
<evidence type="ECO:0000256" key="8">
    <source>
        <dbReference type="PROSITE-ProRule" id="PRU01240"/>
    </source>
</evidence>
<evidence type="ECO:0000256" key="5">
    <source>
        <dbReference type="ARBA" id="ARBA00022825"/>
    </source>
</evidence>
<keyword evidence="2" id="KW-0165">Cleavage on pair of basic residues</keyword>
<dbReference type="PROSITE" id="PS51829">
    <property type="entry name" value="P_HOMO_B"/>
    <property type="match status" value="1"/>
</dbReference>
<dbReference type="Proteomes" id="UP000008909">
    <property type="component" value="Unassembled WGS sequence"/>
</dbReference>
<dbReference type="InterPro" id="IPR034182">
    <property type="entry name" value="Kexin/furin"/>
</dbReference>
<dbReference type="EMBL" id="DF143031">
    <property type="protein sequence ID" value="GAA50294.1"/>
    <property type="molecule type" value="Genomic_DNA"/>
</dbReference>
<evidence type="ECO:0000259" key="11">
    <source>
        <dbReference type="PROSITE" id="PS51829"/>
    </source>
</evidence>
<feature type="active site" description="Charge relay system" evidence="7 8">
    <location>
        <position position="304"/>
    </location>
</feature>
<gene>
    <name evidence="12" type="ORF">CLF_104340</name>
</gene>
<feature type="active site" description="Charge relay system" evidence="7 8">
    <location>
        <position position="260"/>
    </location>
</feature>
<keyword evidence="6" id="KW-1015">Disulfide bond</keyword>
<dbReference type="Pfam" id="PF00082">
    <property type="entry name" value="Peptidase_S8"/>
    <property type="match status" value="1"/>
</dbReference>
<organism evidence="12 13">
    <name type="scientific">Clonorchis sinensis</name>
    <name type="common">Chinese liver fluke</name>
    <dbReference type="NCBI Taxonomy" id="79923"/>
    <lineage>
        <taxon>Eukaryota</taxon>
        <taxon>Metazoa</taxon>
        <taxon>Spiralia</taxon>
        <taxon>Lophotrochozoa</taxon>
        <taxon>Platyhelminthes</taxon>
        <taxon>Trematoda</taxon>
        <taxon>Digenea</taxon>
        <taxon>Opisthorchiida</taxon>
        <taxon>Opisthorchiata</taxon>
        <taxon>Opisthorchiidae</taxon>
        <taxon>Clonorchis</taxon>
    </lineage>
</organism>
<dbReference type="Gene3D" id="2.60.120.260">
    <property type="entry name" value="Galactose-binding domain-like"/>
    <property type="match status" value="1"/>
</dbReference>